<dbReference type="InterPro" id="IPR007438">
    <property type="entry name" value="DUF488"/>
</dbReference>
<gene>
    <name evidence="1" type="ORF">HWQ67_16595</name>
</gene>
<protein>
    <submittedName>
        <fullName evidence="1">DUF488 family protein</fullName>
    </submittedName>
</protein>
<evidence type="ECO:0000313" key="1">
    <source>
        <dbReference type="EMBL" id="MBV6343200.1"/>
    </source>
</evidence>
<reference evidence="1 2" key="1">
    <citation type="journal article" date="2020" name="J Geophys Res Biogeosci">
        <title>Magnetotaxis as an Adaptation to Enable Bacterial Shuttling of Microbial Sulfur and Sulfur Cycling Across Aquatic Oxic#Anoxic Interfaces.</title>
        <authorList>
            <person name="Li J."/>
            <person name="Liu P."/>
            <person name="Wang J."/>
            <person name="Roberts A.P."/>
            <person name="Pan Y."/>
        </authorList>
    </citation>
    <scope>NUCLEOTIDE SEQUENCE [LARGE SCALE GENOMIC DNA]</scope>
    <source>
        <strain evidence="1 2">MYR-1_YQ</strain>
    </source>
</reference>
<comment type="caution">
    <text evidence="1">The sequence shown here is derived from an EMBL/GenBank/DDBJ whole genome shotgun (WGS) entry which is preliminary data.</text>
</comment>
<sequence>MQRLAAQALVSDVFLLCEERTPEHCHRRIIADECRRIEPRLAVTALCLEALSGSERGLLEEYVESQDCIDATYNSLENGCLRRPWL</sequence>
<dbReference type="Pfam" id="PF04343">
    <property type="entry name" value="DUF488"/>
    <property type="match status" value="1"/>
</dbReference>
<name>A0ABS6S2X4_9BACT</name>
<proteinExistence type="predicted"/>
<organism evidence="1 2">
    <name type="scientific">Candidatus Magnetobacterium casense</name>
    <dbReference type="NCBI Taxonomy" id="1455061"/>
    <lineage>
        <taxon>Bacteria</taxon>
        <taxon>Pseudomonadati</taxon>
        <taxon>Nitrospirota</taxon>
        <taxon>Thermodesulfovibrionia</taxon>
        <taxon>Thermodesulfovibrionales</taxon>
        <taxon>Candidatus Magnetobacteriaceae</taxon>
        <taxon>Candidatus Magnetobacterium</taxon>
    </lineage>
</organism>
<keyword evidence="2" id="KW-1185">Reference proteome</keyword>
<accession>A0ABS6S2X4</accession>
<evidence type="ECO:0000313" key="2">
    <source>
        <dbReference type="Proteomes" id="UP001196980"/>
    </source>
</evidence>
<dbReference type="RefSeq" id="WP_218253803.1">
    <property type="nucleotide sequence ID" value="NZ_JABXWD010000483.1"/>
</dbReference>
<dbReference type="Proteomes" id="UP001196980">
    <property type="component" value="Unassembled WGS sequence"/>
</dbReference>
<dbReference type="EMBL" id="JABXWD010000483">
    <property type="protein sequence ID" value="MBV6343200.1"/>
    <property type="molecule type" value="Genomic_DNA"/>
</dbReference>